<gene>
    <name evidence="1" type="ORF">LCGC14_1468010</name>
</gene>
<protein>
    <submittedName>
        <fullName evidence="1">Uncharacterized protein</fullName>
    </submittedName>
</protein>
<name>A0A0F9LTL7_9ZZZZ</name>
<reference evidence="1" key="1">
    <citation type="journal article" date="2015" name="Nature">
        <title>Complex archaea that bridge the gap between prokaryotes and eukaryotes.</title>
        <authorList>
            <person name="Spang A."/>
            <person name="Saw J.H."/>
            <person name="Jorgensen S.L."/>
            <person name="Zaremba-Niedzwiedzka K."/>
            <person name="Martijn J."/>
            <person name="Lind A.E."/>
            <person name="van Eijk R."/>
            <person name="Schleper C."/>
            <person name="Guy L."/>
            <person name="Ettema T.J."/>
        </authorList>
    </citation>
    <scope>NUCLEOTIDE SEQUENCE</scope>
</reference>
<dbReference type="AlphaFoldDB" id="A0A0F9LTL7"/>
<comment type="caution">
    <text evidence="1">The sequence shown here is derived from an EMBL/GenBank/DDBJ whole genome shotgun (WGS) entry which is preliminary data.</text>
</comment>
<evidence type="ECO:0000313" key="1">
    <source>
        <dbReference type="EMBL" id="KKM67745.1"/>
    </source>
</evidence>
<accession>A0A0F9LTL7</accession>
<sequence length="67" mass="7560">MCDQAASDIAPLIGWPHCVGAVGQYGSIAVVERFIRTMKDECTRCVIIPHRREDMRRELGLYLARLA</sequence>
<dbReference type="EMBL" id="LAZR01010294">
    <property type="protein sequence ID" value="KKM67745.1"/>
    <property type="molecule type" value="Genomic_DNA"/>
</dbReference>
<organism evidence="1">
    <name type="scientific">marine sediment metagenome</name>
    <dbReference type="NCBI Taxonomy" id="412755"/>
    <lineage>
        <taxon>unclassified sequences</taxon>
        <taxon>metagenomes</taxon>
        <taxon>ecological metagenomes</taxon>
    </lineage>
</organism>
<proteinExistence type="predicted"/>